<dbReference type="OrthoDB" id="9793302at2"/>
<comment type="similarity">
    <text evidence="2 6">Belongs to the transposase mutator family.</text>
</comment>
<sequence>MPVSDRLIDQLLADYKSPEDLLGEQGILKQLTKKIAERALEAEMEQHLGYAKHDAIGKNTGNSRNGKSRKSVRSIHGDIELETPRDRNGSFEPMLIKKGEKQLGGFDERIVSLYARGMSTRDIQAHFEEAYGVEVSPTFISQVTNAVLDEVKAWQQRPLAPVYPIVYLDCLVVRSRDSGSIQNKSVYLALGVNTDGEKELLGLWIAQTEGAKFWLSVMNELKNRGVEDIFIACVDGLKGFPDAIEAVYPKTQVQLCIVHQIRNSLRFVSWKERKAVAADLKTIYGAATLQQAEQALEQFAETWDNQHPSISKSWRDNWTRLSVFFDYPPEIRKVIYTTNAIESLNASLRQVTKTRRSFPSDDAVLKLLYLALHQIAKKWTMPLRDWKPAMTQFMIMYGDRVSL</sequence>
<comment type="function">
    <text evidence="1 6">Required for the transposition of the insertion element.</text>
</comment>
<gene>
    <name evidence="8" type="ORF">WG68_12515</name>
</gene>
<dbReference type="STRING" id="336831.WG68_12515"/>
<organism evidence="8 9">
    <name type="scientific">Arsukibacterium ikkense</name>
    <dbReference type="NCBI Taxonomy" id="336831"/>
    <lineage>
        <taxon>Bacteria</taxon>
        <taxon>Pseudomonadati</taxon>
        <taxon>Pseudomonadota</taxon>
        <taxon>Gammaproteobacteria</taxon>
        <taxon>Chromatiales</taxon>
        <taxon>Chromatiaceae</taxon>
        <taxon>Arsukibacterium</taxon>
    </lineage>
</organism>
<accession>A0A0M2V2U5</accession>
<name>A0A0M2V2U5_9GAMM</name>
<dbReference type="EMBL" id="LAHO01000012">
    <property type="protein sequence ID" value="KKO44961.1"/>
    <property type="molecule type" value="Genomic_DNA"/>
</dbReference>
<keyword evidence="3 6" id="KW-0815">Transposition</keyword>
<keyword evidence="4 6" id="KW-0238">DNA-binding</keyword>
<evidence type="ECO:0000256" key="3">
    <source>
        <dbReference type="ARBA" id="ARBA00022578"/>
    </source>
</evidence>
<keyword evidence="6" id="KW-0814">Transposable element</keyword>
<evidence type="ECO:0000256" key="6">
    <source>
        <dbReference type="RuleBase" id="RU365089"/>
    </source>
</evidence>
<evidence type="ECO:0000313" key="8">
    <source>
        <dbReference type="EMBL" id="KKO44961.1"/>
    </source>
</evidence>
<dbReference type="Proteomes" id="UP000034228">
    <property type="component" value="Unassembled WGS sequence"/>
</dbReference>
<protein>
    <recommendedName>
        <fullName evidence="6">Mutator family transposase</fullName>
    </recommendedName>
</protein>
<evidence type="ECO:0000256" key="4">
    <source>
        <dbReference type="ARBA" id="ARBA00023125"/>
    </source>
</evidence>
<dbReference type="GO" id="GO:0006313">
    <property type="term" value="P:DNA transposition"/>
    <property type="evidence" value="ECO:0007669"/>
    <property type="project" value="UniProtKB-UniRule"/>
</dbReference>
<keyword evidence="5 6" id="KW-0233">DNA recombination</keyword>
<evidence type="ECO:0000313" key="9">
    <source>
        <dbReference type="Proteomes" id="UP000034228"/>
    </source>
</evidence>
<dbReference type="GO" id="GO:0004803">
    <property type="term" value="F:transposase activity"/>
    <property type="evidence" value="ECO:0007669"/>
    <property type="project" value="UniProtKB-UniRule"/>
</dbReference>
<evidence type="ECO:0000256" key="7">
    <source>
        <dbReference type="SAM" id="MobiDB-lite"/>
    </source>
</evidence>
<dbReference type="NCBIfam" id="NF033543">
    <property type="entry name" value="transpos_IS256"/>
    <property type="match status" value="1"/>
</dbReference>
<dbReference type="AlphaFoldDB" id="A0A0M2V2U5"/>
<feature type="region of interest" description="Disordered" evidence="7">
    <location>
        <begin position="51"/>
        <end position="86"/>
    </location>
</feature>
<dbReference type="PATRIC" id="fig|336831.14.peg.1732"/>
<feature type="compositionally biased region" description="Basic and acidic residues" evidence="7">
    <location>
        <begin position="75"/>
        <end position="86"/>
    </location>
</feature>
<reference evidence="8 9" key="1">
    <citation type="submission" date="2015-03" db="EMBL/GenBank/DDBJ databases">
        <title>Draft genome sequences of two protease-producing strains of Arsukibacterium isolated from two cold and alkaline environments.</title>
        <authorList>
            <person name="Lylloff J.E."/>
            <person name="Skov L.B."/>
            <person name="Jepsen M."/>
            <person name="Hallin P.F."/>
            <person name="Sorensen S.J."/>
            <person name="Stougaard P."/>
            <person name="Glaring M.A."/>
        </authorList>
    </citation>
    <scope>NUCLEOTIDE SEQUENCE [LARGE SCALE GENOMIC DNA]</scope>
    <source>
        <strain evidence="8 9">GCM72</strain>
    </source>
</reference>
<dbReference type="GO" id="GO:0003677">
    <property type="term" value="F:DNA binding"/>
    <property type="evidence" value="ECO:0007669"/>
    <property type="project" value="UniProtKB-UniRule"/>
</dbReference>
<dbReference type="PANTHER" id="PTHR33217:SF5">
    <property type="entry name" value="MUTATOR FAMILY TRANSPOSASE"/>
    <property type="match status" value="1"/>
</dbReference>
<dbReference type="PANTHER" id="PTHR33217">
    <property type="entry name" value="TRANSPOSASE FOR INSERTION SEQUENCE ELEMENT IS1081"/>
    <property type="match status" value="1"/>
</dbReference>
<proteinExistence type="inferred from homology"/>
<dbReference type="RefSeq" id="WP_046558042.1">
    <property type="nucleotide sequence ID" value="NZ_LAHO01000012.1"/>
</dbReference>
<keyword evidence="9" id="KW-1185">Reference proteome</keyword>
<evidence type="ECO:0000256" key="1">
    <source>
        <dbReference type="ARBA" id="ARBA00002190"/>
    </source>
</evidence>
<evidence type="ECO:0000256" key="2">
    <source>
        <dbReference type="ARBA" id="ARBA00010961"/>
    </source>
</evidence>
<dbReference type="PROSITE" id="PS01007">
    <property type="entry name" value="TRANSPOSASE_MUTATOR"/>
    <property type="match status" value="1"/>
</dbReference>
<evidence type="ECO:0000256" key="5">
    <source>
        <dbReference type="ARBA" id="ARBA00023172"/>
    </source>
</evidence>
<comment type="caution">
    <text evidence="8">The sequence shown here is derived from an EMBL/GenBank/DDBJ whole genome shotgun (WGS) entry which is preliminary data.</text>
</comment>
<dbReference type="Pfam" id="PF00872">
    <property type="entry name" value="Transposase_mut"/>
    <property type="match status" value="1"/>
</dbReference>
<dbReference type="InterPro" id="IPR001207">
    <property type="entry name" value="Transposase_mutator"/>
</dbReference>